<name>Q01W40_SOLUE</name>
<feature type="transmembrane region" description="Helical" evidence="7">
    <location>
        <begin position="6"/>
        <end position="25"/>
    </location>
</feature>
<proteinExistence type="inferred from homology"/>
<protein>
    <submittedName>
        <fullName evidence="10">Type 4 prepilin peptidase 1. Aspartic peptidase. MEROPS family A24A</fullName>
        <ecNumber evidence="10">3.4.23.43</ecNumber>
    </submittedName>
</protein>
<comment type="similarity">
    <text evidence="2">Belongs to the peptidase A24 family.</text>
</comment>
<feature type="transmembrane region" description="Helical" evidence="7">
    <location>
        <begin position="246"/>
        <end position="268"/>
    </location>
</feature>
<dbReference type="FunCoup" id="Q01W40">
    <property type="interactions" value="402"/>
</dbReference>
<dbReference type="GO" id="GO:0005886">
    <property type="term" value="C:plasma membrane"/>
    <property type="evidence" value="ECO:0007669"/>
    <property type="project" value="UniProtKB-SubCell"/>
</dbReference>
<keyword evidence="4 7" id="KW-0812">Transmembrane</keyword>
<dbReference type="EC" id="3.4.23.43" evidence="10"/>
<dbReference type="GO" id="GO:0006465">
    <property type="term" value="P:signal peptide processing"/>
    <property type="evidence" value="ECO:0007669"/>
    <property type="project" value="TreeGrafter"/>
</dbReference>
<feature type="transmembrane region" description="Helical" evidence="7">
    <location>
        <begin position="72"/>
        <end position="91"/>
    </location>
</feature>
<organism evidence="10">
    <name type="scientific">Solibacter usitatus (strain Ellin6076)</name>
    <dbReference type="NCBI Taxonomy" id="234267"/>
    <lineage>
        <taxon>Bacteria</taxon>
        <taxon>Pseudomonadati</taxon>
        <taxon>Acidobacteriota</taxon>
        <taxon>Terriglobia</taxon>
        <taxon>Bryobacterales</taxon>
        <taxon>Solibacteraceae</taxon>
        <taxon>Candidatus Solibacter</taxon>
    </lineage>
</organism>
<dbReference type="HOGENOM" id="CLU_057101_0_1_0"/>
<dbReference type="InterPro" id="IPR000045">
    <property type="entry name" value="Prepilin_IV_endopep_pep"/>
</dbReference>
<evidence type="ECO:0000313" key="10">
    <source>
        <dbReference type="EMBL" id="ABJ86125.1"/>
    </source>
</evidence>
<dbReference type="STRING" id="234267.Acid_5172"/>
<dbReference type="EMBL" id="CP000473">
    <property type="protein sequence ID" value="ABJ86125.1"/>
    <property type="molecule type" value="Genomic_DNA"/>
</dbReference>
<feature type="transmembrane region" description="Helical" evidence="7">
    <location>
        <begin position="172"/>
        <end position="189"/>
    </location>
</feature>
<dbReference type="InParanoid" id="Q01W40"/>
<evidence type="ECO:0000256" key="7">
    <source>
        <dbReference type="SAM" id="Phobius"/>
    </source>
</evidence>
<dbReference type="AlphaFoldDB" id="Q01W40"/>
<keyword evidence="6 7" id="KW-0472">Membrane</keyword>
<dbReference type="GO" id="GO:0004190">
    <property type="term" value="F:aspartic-type endopeptidase activity"/>
    <property type="evidence" value="ECO:0007669"/>
    <property type="project" value="UniProtKB-EC"/>
</dbReference>
<evidence type="ECO:0000259" key="9">
    <source>
        <dbReference type="Pfam" id="PF06750"/>
    </source>
</evidence>
<gene>
    <name evidence="10" type="ordered locus">Acid_5172</name>
</gene>
<sequence>MIEAILALIFGLLIGSFLNVCIHRWPRNRSVVKPRSHCVRCRKTIAWYDNIPLLSYLVLGGKCRHCGARISWRYPLVEFLTGLFFFYFVRVNGLTPLAAKMCVFSAIVIALIFSDLEKRILPDEFTKGGIVLGLIFSLFVPVPDITAQAMFWMAGGELTGWKQSLAESAVGAFLPAFFLWFGGWLYFKVRHREGLGFGDVKLIAMVGSFLGLRGALLTLILGSIAGSVIGYSYIKLTGKDPSEYELPFGTFLGFAALFAGIAGAQLLAI</sequence>
<dbReference type="Pfam" id="PF01478">
    <property type="entry name" value="Peptidase_A24"/>
    <property type="match status" value="1"/>
</dbReference>
<evidence type="ECO:0000256" key="6">
    <source>
        <dbReference type="ARBA" id="ARBA00023136"/>
    </source>
</evidence>
<evidence type="ECO:0000256" key="5">
    <source>
        <dbReference type="ARBA" id="ARBA00022989"/>
    </source>
</evidence>
<evidence type="ECO:0000256" key="3">
    <source>
        <dbReference type="ARBA" id="ARBA00022475"/>
    </source>
</evidence>
<dbReference type="OrthoDB" id="9789291at2"/>
<feature type="domain" description="Prepilin peptidase A24 N-terminal" evidence="9">
    <location>
        <begin position="9"/>
        <end position="88"/>
    </location>
</feature>
<evidence type="ECO:0000256" key="1">
    <source>
        <dbReference type="ARBA" id="ARBA00004651"/>
    </source>
</evidence>
<keyword evidence="5 7" id="KW-1133">Transmembrane helix</keyword>
<dbReference type="KEGG" id="sus:Acid_5172"/>
<dbReference type="Gene3D" id="1.20.120.1220">
    <property type="match status" value="1"/>
</dbReference>
<evidence type="ECO:0000256" key="2">
    <source>
        <dbReference type="ARBA" id="ARBA00005801"/>
    </source>
</evidence>
<comment type="subcellular location">
    <subcellularLocation>
        <location evidence="1">Cell membrane</location>
        <topology evidence="1">Multi-pass membrane protein</topology>
    </subcellularLocation>
</comment>
<feature type="transmembrane region" description="Helical" evidence="7">
    <location>
        <begin position="97"/>
        <end position="116"/>
    </location>
</feature>
<evidence type="ECO:0000256" key="4">
    <source>
        <dbReference type="ARBA" id="ARBA00022692"/>
    </source>
</evidence>
<feature type="transmembrane region" description="Helical" evidence="7">
    <location>
        <begin position="210"/>
        <end position="234"/>
    </location>
</feature>
<feature type="transmembrane region" description="Helical" evidence="7">
    <location>
        <begin position="128"/>
        <end position="152"/>
    </location>
</feature>
<accession>Q01W40</accession>
<dbReference type="PANTHER" id="PTHR30487:SF0">
    <property type="entry name" value="PREPILIN LEADER PEPTIDASE_N-METHYLTRANSFERASE-RELATED"/>
    <property type="match status" value="1"/>
</dbReference>
<keyword evidence="3" id="KW-1003">Cell membrane</keyword>
<keyword evidence="10" id="KW-0378">Hydrolase</keyword>
<dbReference type="PANTHER" id="PTHR30487">
    <property type="entry name" value="TYPE 4 PREPILIN-LIKE PROTEINS LEADER PEPTIDE-PROCESSING ENZYME"/>
    <property type="match status" value="1"/>
</dbReference>
<feature type="domain" description="Prepilin type IV endopeptidase peptidase" evidence="8">
    <location>
        <begin position="102"/>
        <end position="230"/>
    </location>
</feature>
<dbReference type="InterPro" id="IPR050882">
    <property type="entry name" value="Prepilin_peptidase/N-MTase"/>
</dbReference>
<dbReference type="InterPro" id="IPR010627">
    <property type="entry name" value="Prepilin_pept_A24_N"/>
</dbReference>
<reference evidence="10" key="1">
    <citation type="submission" date="2006-10" db="EMBL/GenBank/DDBJ databases">
        <title>Complete sequence of Solibacter usitatus Ellin6076.</title>
        <authorList>
            <consortium name="US DOE Joint Genome Institute"/>
            <person name="Copeland A."/>
            <person name="Lucas S."/>
            <person name="Lapidus A."/>
            <person name="Barry K."/>
            <person name="Detter J.C."/>
            <person name="Glavina del Rio T."/>
            <person name="Hammon N."/>
            <person name="Israni S."/>
            <person name="Dalin E."/>
            <person name="Tice H."/>
            <person name="Pitluck S."/>
            <person name="Thompson L.S."/>
            <person name="Brettin T."/>
            <person name="Bruce D."/>
            <person name="Han C."/>
            <person name="Tapia R."/>
            <person name="Gilna P."/>
            <person name="Schmutz J."/>
            <person name="Larimer F."/>
            <person name="Land M."/>
            <person name="Hauser L."/>
            <person name="Kyrpides N."/>
            <person name="Mikhailova N."/>
            <person name="Janssen P.H."/>
            <person name="Kuske C.R."/>
            <person name="Richardson P."/>
        </authorList>
    </citation>
    <scope>NUCLEOTIDE SEQUENCE</scope>
    <source>
        <strain evidence="10">Ellin6076</strain>
    </source>
</reference>
<dbReference type="eggNOG" id="COG1989">
    <property type="taxonomic scope" value="Bacteria"/>
</dbReference>
<evidence type="ECO:0000259" key="8">
    <source>
        <dbReference type="Pfam" id="PF01478"/>
    </source>
</evidence>
<dbReference type="Pfam" id="PF06750">
    <property type="entry name" value="A24_N_bact"/>
    <property type="match status" value="1"/>
</dbReference>